<dbReference type="InterPro" id="IPR046675">
    <property type="entry name" value="DUF6545"/>
</dbReference>
<feature type="transmembrane region" description="Helical" evidence="2">
    <location>
        <begin position="219"/>
        <end position="237"/>
    </location>
</feature>
<dbReference type="AlphaFoldDB" id="A0A4D4J4U5"/>
<feature type="transmembrane region" description="Helical" evidence="2">
    <location>
        <begin position="33"/>
        <end position="56"/>
    </location>
</feature>
<keyword evidence="2" id="KW-1133">Transmembrane helix</keyword>
<comment type="caution">
    <text evidence="4">The sequence shown here is derived from an EMBL/GenBank/DDBJ whole genome shotgun (WGS) entry which is preliminary data.</text>
</comment>
<feature type="transmembrane region" description="Helical" evidence="2">
    <location>
        <begin position="137"/>
        <end position="159"/>
    </location>
</feature>
<feature type="domain" description="DUF6545" evidence="3">
    <location>
        <begin position="246"/>
        <end position="387"/>
    </location>
</feature>
<dbReference type="Pfam" id="PF20182">
    <property type="entry name" value="DUF6545"/>
    <property type="match status" value="1"/>
</dbReference>
<gene>
    <name evidence="4" type="ORF">GTS_21170</name>
</gene>
<evidence type="ECO:0000313" key="5">
    <source>
        <dbReference type="Proteomes" id="UP000298860"/>
    </source>
</evidence>
<keyword evidence="2" id="KW-0812">Transmembrane</keyword>
<reference evidence="5" key="1">
    <citation type="submission" date="2019-04" db="EMBL/GenBank/DDBJ databases">
        <title>Draft genome sequence of Pseudonocardiaceae bacterium SL3-2-4.</title>
        <authorList>
            <person name="Ningsih F."/>
            <person name="Yokota A."/>
            <person name="Sakai Y."/>
            <person name="Nanatani K."/>
            <person name="Yabe S."/>
            <person name="Oetari A."/>
            <person name="Sjamsuridzal W."/>
        </authorList>
    </citation>
    <scope>NUCLEOTIDE SEQUENCE [LARGE SCALE GENOMIC DNA]</scope>
    <source>
        <strain evidence="5">SL3-2-4</strain>
    </source>
</reference>
<dbReference type="Proteomes" id="UP000298860">
    <property type="component" value="Unassembled WGS sequence"/>
</dbReference>
<dbReference type="NCBIfam" id="NF042915">
    <property type="entry name" value="MAB_1171c_fam"/>
    <property type="match status" value="1"/>
</dbReference>
<feature type="region of interest" description="Disordered" evidence="1">
    <location>
        <begin position="391"/>
        <end position="410"/>
    </location>
</feature>
<evidence type="ECO:0000256" key="2">
    <source>
        <dbReference type="SAM" id="Phobius"/>
    </source>
</evidence>
<dbReference type="RefSeq" id="WP_137813617.1">
    <property type="nucleotide sequence ID" value="NZ_BJFL01000008.1"/>
</dbReference>
<feature type="compositionally biased region" description="Low complexity" evidence="1">
    <location>
        <begin position="351"/>
        <end position="366"/>
    </location>
</feature>
<feature type="region of interest" description="Disordered" evidence="1">
    <location>
        <begin position="351"/>
        <end position="373"/>
    </location>
</feature>
<sequence>MKDIIFPICAVASWITFLYKASGLLRPLRRNPALVVLCVNFALLGAIFTVSTPAVSAALDAILGLPNVAAFCIHMSVVAYSFAVQAMLLFWTYPPALARLRVRRRLLVLGPVLATMVTLFVLAGARERYRDFLLDNAGRPLVTAYLLFYVVTLAVALVVTARMSWQFARLAGRPWLRRGLRLNTVGAITALGYCAVRVADVVGTWAGANPGAWEFLVPLFAGAGTLVTICGLTLPAWGPRLSALYRWVREYRTYHRLYPLWAALYRAVPAIALHPPASRLADRLSVRDLDLRLYRRVIEIHDGRLALRPWFDPDVAATAERQARLAGLTGEELAATVEAAKLAAALRARAAGRPTHAPAAPAADPAGRSDLRGETDRLVRVATAFRRSPVVAAAARAEPGTHVPDQAREG</sequence>
<organism evidence="4 5">
    <name type="scientific">Gandjariella thermophila</name>
    <dbReference type="NCBI Taxonomy" id="1931992"/>
    <lineage>
        <taxon>Bacteria</taxon>
        <taxon>Bacillati</taxon>
        <taxon>Actinomycetota</taxon>
        <taxon>Actinomycetes</taxon>
        <taxon>Pseudonocardiales</taxon>
        <taxon>Pseudonocardiaceae</taxon>
        <taxon>Gandjariella</taxon>
    </lineage>
</organism>
<feature type="transmembrane region" description="Helical" evidence="2">
    <location>
        <begin position="5"/>
        <end position="21"/>
    </location>
</feature>
<dbReference type="EMBL" id="BJFL01000008">
    <property type="protein sequence ID" value="GDY30484.1"/>
    <property type="molecule type" value="Genomic_DNA"/>
</dbReference>
<keyword evidence="2" id="KW-0472">Membrane</keyword>
<dbReference type="OrthoDB" id="3685619at2"/>
<dbReference type="InterPro" id="IPR050039">
    <property type="entry name" value="MAB_1171c-like"/>
</dbReference>
<proteinExistence type="predicted"/>
<evidence type="ECO:0000256" key="1">
    <source>
        <dbReference type="SAM" id="MobiDB-lite"/>
    </source>
</evidence>
<accession>A0A4D4J4U5</accession>
<evidence type="ECO:0000313" key="4">
    <source>
        <dbReference type="EMBL" id="GDY30484.1"/>
    </source>
</evidence>
<feature type="transmembrane region" description="Helical" evidence="2">
    <location>
        <begin position="180"/>
        <end position="199"/>
    </location>
</feature>
<feature type="transmembrane region" description="Helical" evidence="2">
    <location>
        <begin position="68"/>
        <end position="94"/>
    </location>
</feature>
<evidence type="ECO:0000259" key="3">
    <source>
        <dbReference type="Pfam" id="PF20182"/>
    </source>
</evidence>
<name>A0A4D4J4U5_9PSEU</name>
<feature type="transmembrane region" description="Helical" evidence="2">
    <location>
        <begin position="106"/>
        <end position="125"/>
    </location>
</feature>
<protein>
    <recommendedName>
        <fullName evidence="3">DUF6545 domain-containing protein</fullName>
    </recommendedName>
</protein>
<keyword evidence="5" id="KW-1185">Reference proteome</keyword>